<organism evidence="3 4">
    <name type="scientific">Clostridium gelidum</name>
    <dbReference type="NCBI Taxonomy" id="704125"/>
    <lineage>
        <taxon>Bacteria</taxon>
        <taxon>Bacillati</taxon>
        <taxon>Bacillota</taxon>
        <taxon>Clostridia</taxon>
        <taxon>Eubacteriales</taxon>
        <taxon>Clostridiaceae</taxon>
        <taxon>Clostridium</taxon>
    </lineage>
</organism>
<proteinExistence type="predicted"/>
<evidence type="ECO:0000313" key="3">
    <source>
        <dbReference type="EMBL" id="BCZ49078.1"/>
    </source>
</evidence>
<dbReference type="SUPFAM" id="SSF53474">
    <property type="entry name" value="alpha/beta-Hydrolases"/>
    <property type="match status" value="1"/>
</dbReference>
<dbReference type="InterPro" id="IPR013094">
    <property type="entry name" value="AB_hydrolase_3"/>
</dbReference>
<reference evidence="4" key="1">
    <citation type="submission" date="2021-07" db="EMBL/GenBank/DDBJ databases">
        <title>Complete genome sequencing of a Clostridium isolate.</title>
        <authorList>
            <person name="Ueki A."/>
            <person name="Tonouchi A."/>
        </authorList>
    </citation>
    <scope>NUCLEOTIDE SEQUENCE [LARGE SCALE GENOMIC DNA]</scope>
    <source>
        <strain evidence="4">C5S11</strain>
    </source>
</reference>
<keyword evidence="1" id="KW-0378">Hydrolase</keyword>
<keyword evidence="4" id="KW-1185">Reference proteome</keyword>
<dbReference type="Gene3D" id="3.40.50.1820">
    <property type="entry name" value="alpha/beta hydrolase"/>
    <property type="match status" value="1"/>
</dbReference>
<accession>A0ABN6J5N2</accession>
<name>A0ABN6J5N2_9CLOT</name>
<feature type="domain" description="Alpha/beta hydrolase fold-3" evidence="2">
    <location>
        <begin position="78"/>
        <end position="277"/>
    </location>
</feature>
<evidence type="ECO:0000256" key="1">
    <source>
        <dbReference type="ARBA" id="ARBA00022801"/>
    </source>
</evidence>
<dbReference type="Pfam" id="PF07859">
    <property type="entry name" value="Abhydrolase_3"/>
    <property type="match status" value="1"/>
</dbReference>
<dbReference type="PANTHER" id="PTHR48081">
    <property type="entry name" value="AB HYDROLASE SUPERFAMILY PROTEIN C4A8.06C"/>
    <property type="match status" value="1"/>
</dbReference>
<dbReference type="RefSeq" id="WP_224035284.1">
    <property type="nucleotide sequence ID" value="NZ_AP024849.1"/>
</dbReference>
<evidence type="ECO:0000313" key="4">
    <source>
        <dbReference type="Proteomes" id="UP000824633"/>
    </source>
</evidence>
<sequence>MESIGSKLAKIILRIIKLNKMWQLTGNELRDSIEKRQLSESHEPPKVIKNRFNIIKNDINGYCYYIMKPLKDVGQKHILFLHGGGYVYEINIMHWEFLEKISDELGCTITIPIYPLLPKHEHQDVFNMIVPIYNHIISEVKLKDIVIMGDSAGGGMSLALAELLKEKNLPQPGNIILISPALDMSLCNPEIPEVEKLDLMLAVPSLINIGKWYGGEKGSKHYLVSPIYGDIEDLGKISLFTGTNDILYPDAKKLKIIAEQKGIKINYYEYPSMLHIWPLLFFPESKKAREQIIEIIKSS</sequence>
<protein>
    <submittedName>
        <fullName evidence="3">Esterase</fullName>
    </submittedName>
</protein>
<dbReference type="InterPro" id="IPR029058">
    <property type="entry name" value="AB_hydrolase_fold"/>
</dbReference>
<dbReference type="EMBL" id="AP024849">
    <property type="protein sequence ID" value="BCZ49078.1"/>
    <property type="molecule type" value="Genomic_DNA"/>
</dbReference>
<gene>
    <name evidence="3" type="ORF">psyc5s11_51450</name>
</gene>
<dbReference type="PANTHER" id="PTHR48081:SF8">
    <property type="entry name" value="ALPHA_BETA HYDROLASE FOLD-3 DOMAIN-CONTAINING PROTEIN-RELATED"/>
    <property type="match status" value="1"/>
</dbReference>
<evidence type="ECO:0000259" key="2">
    <source>
        <dbReference type="Pfam" id="PF07859"/>
    </source>
</evidence>
<dbReference type="InterPro" id="IPR050300">
    <property type="entry name" value="GDXG_lipolytic_enzyme"/>
</dbReference>
<dbReference type="Proteomes" id="UP000824633">
    <property type="component" value="Chromosome"/>
</dbReference>